<name>A0A9Q0KL61_9MAGN</name>
<comment type="caution">
    <text evidence="1">The sequence shown here is derived from an EMBL/GenBank/DDBJ whole genome shotgun (WGS) entry which is preliminary data.</text>
</comment>
<dbReference type="EMBL" id="JAMYWD010000005">
    <property type="protein sequence ID" value="KAJ4972231.1"/>
    <property type="molecule type" value="Genomic_DNA"/>
</dbReference>
<proteinExistence type="predicted"/>
<evidence type="ECO:0000313" key="2">
    <source>
        <dbReference type="Proteomes" id="UP001141806"/>
    </source>
</evidence>
<dbReference type="OrthoDB" id="1986281at2759"/>
<reference evidence="1" key="1">
    <citation type="journal article" date="2023" name="Plant J.">
        <title>The genome of the king protea, Protea cynaroides.</title>
        <authorList>
            <person name="Chang J."/>
            <person name="Duong T.A."/>
            <person name="Schoeman C."/>
            <person name="Ma X."/>
            <person name="Roodt D."/>
            <person name="Barker N."/>
            <person name="Li Z."/>
            <person name="Van de Peer Y."/>
            <person name="Mizrachi E."/>
        </authorList>
    </citation>
    <scope>NUCLEOTIDE SEQUENCE</scope>
    <source>
        <tissue evidence="1">Young leaves</tissue>
    </source>
</reference>
<organism evidence="1 2">
    <name type="scientific">Protea cynaroides</name>
    <dbReference type="NCBI Taxonomy" id="273540"/>
    <lineage>
        <taxon>Eukaryota</taxon>
        <taxon>Viridiplantae</taxon>
        <taxon>Streptophyta</taxon>
        <taxon>Embryophyta</taxon>
        <taxon>Tracheophyta</taxon>
        <taxon>Spermatophyta</taxon>
        <taxon>Magnoliopsida</taxon>
        <taxon>Proteales</taxon>
        <taxon>Proteaceae</taxon>
        <taxon>Protea</taxon>
    </lineage>
</organism>
<evidence type="ECO:0000313" key="1">
    <source>
        <dbReference type="EMBL" id="KAJ4972231.1"/>
    </source>
</evidence>
<protein>
    <submittedName>
        <fullName evidence="1">Uncharacterized protein</fullName>
    </submittedName>
</protein>
<accession>A0A9Q0KL61</accession>
<keyword evidence="2" id="KW-1185">Reference proteome</keyword>
<sequence length="179" mass="20452">MNCLPRSIRKESLNRNGRRPSISAAPVWSEEADIAVGLLSACKQEWQLSIPISLPYVVDATFTIFFIRSYGLLRALTTYEILFYCPSKRAMRQSQAVENGKKTSAKKKSLPARRKISGHRLLLTLVWRSQLASWFQQSVYSFALDRLDPALFSSNRNRRLVELDVVAVGEDEEPYRRLG</sequence>
<gene>
    <name evidence="1" type="ORF">NE237_005330</name>
</gene>
<dbReference type="AlphaFoldDB" id="A0A9Q0KL61"/>
<dbReference type="Proteomes" id="UP001141806">
    <property type="component" value="Unassembled WGS sequence"/>
</dbReference>